<proteinExistence type="predicted"/>
<dbReference type="WBParaSite" id="nRc.2.0.1.t22221-RA">
    <property type="protein sequence ID" value="nRc.2.0.1.t22221-RA"/>
    <property type="gene ID" value="nRc.2.0.1.g22221"/>
</dbReference>
<protein>
    <submittedName>
        <fullName evidence="3">Uncharacterized protein</fullName>
    </submittedName>
</protein>
<reference evidence="3" key="1">
    <citation type="submission" date="2022-11" db="UniProtKB">
        <authorList>
            <consortium name="WormBaseParasite"/>
        </authorList>
    </citation>
    <scope>IDENTIFICATION</scope>
</reference>
<feature type="region of interest" description="Disordered" evidence="1">
    <location>
        <begin position="22"/>
        <end position="48"/>
    </location>
</feature>
<feature type="region of interest" description="Disordered" evidence="1">
    <location>
        <begin position="67"/>
        <end position="87"/>
    </location>
</feature>
<accession>A0A915J6Z0</accession>
<evidence type="ECO:0000256" key="1">
    <source>
        <dbReference type="SAM" id="MobiDB-lite"/>
    </source>
</evidence>
<sequence>SFTNVQQLANALAKAGRVLNATKAQIGTTERPILVNQADREVQPPKSLQPFDRRFERHCSMDHPQNCYREGSLSADPRPQNLVPPPTKFVSFQPQLLEQLPQPPLRMELLLEQLIRREKISPTPGENFTPQ</sequence>
<organism evidence="2 3">
    <name type="scientific">Romanomermis culicivorax</name>
    <name type="common">Nematode worm</name>
    <dbReference type="NCBI Taxonomy" id="13658"/>
    <lineage>
        <taxon>Eukaryota</taxon>
        <taxon>Metazoa</taxon>
        <taxon>Ecdysozoa</taxon>
        <taxon>Nematoda</taxon>
        <taxon>Enoplea</taxon>
        <taxon>Dorylaimia</taxon>
        <taxon>Mermithida</taxon>
        <taxon>Mermithoidea</taxon>
        <taxon>Mermithidae</taxon>
        <taxon>Romanomermis</taxon>
    </lineage>
</organism>
<evidence type="ECO:0000313" key="2">
    <source>
        <dbReference type="Proteomes" id="UP000887565"/>
    </source>
</evidence>
<keyword evidence="2" id="KW-1185">Reference proteome</keyword>
<name>A0A915J6Z0_ROMCU</name>
<evidence type="ECO:0000313" key="3">
    <source>
        <dbReference type="WBParaSite" id="nRc.2.0.1.t22221-RA"/>
    </source>
</evidence>
<dbReference type="Proteomes" id="UP000887565">
    <property type="component" value="Unplaced"/>
</dbReference>
<dbReference type="AlphaFoldDB" id="A0A915J6Z0"/>